<protein>
    <recommendedName>
        <fullName evidence="3">AbiTii domain-containing protein</fullName>
    </recommendedName>
</protein>
<gene>
    <name evidence="1" type="ORF">OFY17_07160</name>
</gene>
<evidence type="ECO:0000313" key="2">
    <source>
        <dbReference type="Proteomes" id="UP001209713"/>
    </source>
</evidence>
<reference evidence="1 2" key="1">
    <citation type="submission" date="2022-10" db="EMBL/GenBank/DDBJ databases">
        <title>Marinomonas transparenta sp. nov. and Marinomonas sargassi sp. nov., isolated from marine alga (Sargassum natans (L.) Gaillon).</title>
        <authorList>
            <person name="Wang Y."/>
        </authorList>
    </citation>
    <scope>NUCLEOTIDE SEQUENCE [LARGE SCALE GENOMIC DNA]</scope>
    <source>
        <strain evidence="1 2">C2222</strain>
    </source>
</reference>
<dbReference type="RefSeq" id="WP_263530041.1">
    <property type="nucleotide sequence ID" value="NZ_JAOVZB010000003.1"/>
</dbReference>
<accession>A0ABT2YRZ1</accession>
<organism evidence="1 2">
    <name type="scientific">Marinomonas sargassi</name>
    <dbReference type="NCBI Taxonomy" id="2984494"/>
    <lineage>
        <taxon>Bacteria</taxon>
        <taxon>Pseudomonadati</taxon>
        <taxon>Pseudomonadota</taxon>
        <taxon>Gammaproteobacteria</taxon>
        <taxon>Oceanospirillales</taxon>
        <taxon>Oceanospirillaceae</taxon>
        <taxon>Marinomonas</taxon>
    </lineage>
</organism>
<proteinExistence type="predicted"/>
<evidence type="ECO:0008006" key="3">
    <source>
        <dbReference type="Google" id="ProtNLM"/>
    </source>
</evidence>
<keyword evidence="2" id="KW-1185">Reference proteome</keyword>
<comment type="caution">
    <text evidence="1">The sequence shown here is derived from an EMBL/GenBank/DDBJ whole genome shotgun (WGS) entry which is preliminary data.</text>
</comment>
<name>A0ABT2YRZ1_9GAMM</name>
<sequence>MEVRKDLLEVEGLFYRLLAIGESFSKNIEYWEHLKNKEDFRYICRIPFNVRHLVEAVYADGRDMAQYMAWTIGDANENYADFPTLTSIIEKFDGGLVYGAYDSSVPEKAQETCTEFNENIWSVNQMIDLFRKQENSLLAVKVTLKILKETDLYKKENGIEIMTKTNSTINVSDVTGSAININSTGASVTSTYNEPKIFSKMLEAIKASELEKEEIDLLSDNVKMLATSYETGTFGDSYKDFMQNVSAHITVLSPFLAGIAALL</sequence>
<dbReference type="EMBL" id="JAOVZB010000003">
    <property type="protein sequence ID" value="MCV2402658.1"/>
    <property type="molecule type" value="Genomic_DNA"/>
</dbReference>
<evidence type="ECO:0000313" key="1">
    <source>
        <dbReference type="EMBL" id="MCV2402658.1"/>
    </source>
</evidence>
<dbReference type="Proteomes" id="UP001209713">
    <property type="component" value="Unassembled WGS sequence"/>
</dbReference>